<feature type="transmembrane region" description="Helical" evidence="8">
    <location>
        <begin position="592"/>
        <end position="610"/>
    </location>
</feature>
<feature type="transmembrane region" description="Helical" evidence="8">
    <location>
        <begin position="843"/>
        <end position="862"/>
    </location>
</feature>
<dbReference type="Pfam" id="PF00005">
    <property type="entry name" value="ABC_tran"/>
    <property type="match status" value="2"/>
</dbReference>
<evidence type="ECO:0000256" key="7">
    <source>
        <dbReference type="ARBA" id="ARBA00023136"/>
    </source>
</evidence>
<dbReference type="CDD" id="cd06580">
    <property type="entry name" value="TM_PBP1_transp_TpRbsC_like"/>
    <property type="match status" value="1"/>
</dbReference>
<dbReference type="InterPro" id="IPR003593">
    <property type="entry name" value="AAA+_ATPase"/>
</dbReference>
<dbReference type="PANTHER" id="PTHR43790">
    <property type="entry name" value="CARBOHYDRATE TRANSPORT ATP-BINDING PROTEIN MG119-RELATED"/>
    <property type="match status" value="1"/>
</dbReference>
<keyword evidence="2" id="KW-1003">Cell membrane</keyword>
<gene>
    <name evidence="10" type="ORF">GCM10009768_05450</name>
</gene>
<comment type="subcellular location">
    <subcellularLocation>
        <location evidence="1">Cell membrane</location>
        <topology evidence="1">Multi-pass membrane protein</topology>
    </subcellularLocation>
</comment>
<feature type="transmembrane region" description="Helical" evidence="8">
    <location>
        <begin position="630"/>
        <end position="652"/>
    </location>
</feature>
<dbReference type="PROSITE" id="PS50893">
    <property type="entry name" value="ABC_TRANSPORTER_2"/>
    <property type="match status" value="2"/>
</dbReference>
<keyword evidence="3 8" id="KW-0812">Transmembrane</keyword>
<keyword evidence="6 8" id="KW-1133">Transmembrane helix</keyword>
<dbReference type="Pfam" id="PF02653">
    <property type="entry name" value="BPD_transp_2"/>
    <property type="match status" value="1"/>
</dbReference>
<feature type="transmembrane region" description="Helical" evidence="8">
    <location>
        <begin position="867"/>
        <end position="886"/>
    </location>
</feature>
<feature type="transmembrane region" description="Helical" evidence="8">
    <location>
        <begin position="892"/>
        <end position="913"/>
    </location>
</feature>
<feature type="transmembrane region" description="Helical" evidence="8">
    <location>
        <begin position="689"/>
        <end position="710"/>
    </location>
</feature>
<feature type="transmembrane region" description="Helical" evidence="8">
    <location>
        <begin position="814"/>
        <end position="837"/>
    </location>
</feature>
<keyword evidence="11" id="KW-1185">Reference proteome</keyword>
<evidence type="ECO:0000259" key="9">
    <source>
        <dbReference type="PROSITE" id="PS50893"/>
    </source>
</evidence>
<dbReference type="SMART" id="SM00382">
    <property type="entry name" value="AAA"/>
    <property type="match status" value="2"/>
</dbReference>
<comment type="caution">
    <text evidence="10">The sequence shown here is derived from an EMBL/GenBank/DDBJ whole genome shotgun (WGS) entry which is preliminary data.</text>
</comment>
<dbReference type="InterPro" id="IPR027417">
    <property type="entry name" value="P-loop_NTPase"/>
</dbReference>
<evidence type="ECO:0000313" key="11">
    <source>
        <dbReference type="Proteomes" id="UP001500851"/>
    </source>
</evidence>
<protein>
    <recommendedName>
        <fullName evidence="9">ABC transporter domain-containing protein</fullName>
    </recommendedName>
</protein>
<dbReference type="InterPro" id="IPR017871">
    <property type="entry name" value="ABC_transporter-like_CS"/>
</dbReference>
<organism evidence="10 11">
    <name type="scientific">Leucobacter iarius</name>
    <dbReference type="NCBI Taxonomy" id="333963"/>
    <lineage>
        <taxon>Bacteria</taxon>
        <taxon>Bacillati</taxon>
        <taxon>Actinomycetota</taxon>
        <taxon>Actinomycetes</taxon>
        <taxon>Micrococcales</taxon>
        <taxon>Microbacteriaceae</taxon>
        <taxon>Leucobacter</taxon>
    </lineage>
</organism>
<accession>A0ABN2L8Q5</accession>
<evidence type="ECO:0000256" key="1">
    <source>
        <dbReference type="ARBA" id="ARBA00004651"/>
    </source>
</evidence>
<sequence length="934" mass="98577">MSDATPILELRGITKTFGEKVANEEISLAFMPGRVHAIVGENGAGKTTLMNMISGNLQPDGGAILFDGTEVSVENPNRADELGIGMVHQHFKLVPSLTVAANIFLGKEPTTGLGRLDQKGMQAKVRELSERFGLAIDPTDVIEDLSVGERQRVEILKALSHDTRLLILDEPTAVLTPAEADELFVVVRQLADRGCAVVFISHKLGEVLAIADDISVIRDGRVVGTQPAAGLTQTDIATMMVGREVLLRIKHTPANPTDEVLSVENLTAVDARGILALRDVSLAIRRGEVVGIAGVEGNGQSELTAAIAGMIDVPRGTIRISGQDVTRATVAKRREIGLAYVPEDRHEEGAGPSLSIAENIAATKLRAPLVRFGWLSLAKTRQLAQKLIAMFDVRGAAPSTRIGDLSGGNMQKVLIAREFTSDPELLVISQPTRGVDVGAMEFVHNSIVAARDRGAGVLLVSADLNEVMSLSDRLLVMFRGEFVAEFTQDNMSETAVGLAMAGTRPTPEALAEAEAEHARVADELGLDTEVVAAIEADASVATVTESVDVAAPEFDTTAVSVQRSLDEAAAEPKGNFFAGFASKAFESAKQPVIAVLVALVVGVFVILAIGKNPIDAYVALFTSGWSESFGISNIVATFIPLAVIASATIVSFRAGFFNIGAEGQLYFGAFFGAVAGVSCQGLPPLVIMLVVLVVGALAGAIWGFLPGWLFASWRVDIVVTTLLLSEVAKLITRFLVTGPFKDPTAGFEASKKLPDGVQFTMFSPEYGIGPDLVIALIVAVGIALLLGRTPWGLKVKQLGEMNRFAQYTGVSVKAMSIQVMMLSGAVAGITGALLVLGPNGGRFVQAFSPGYGFLAITVALLARLNPWASLVAALFYATMMAGSTGLQDIDVPFPVVSVLQGIIIIAITATFVWNRRKKRAVVPSAGAATERSAA</sequence>
<dbReference type="EMBL" id="BAAAOB010000001">
    <property type="protein sequence ID" value="GAA1779493.1"/>
    <property type="molecule type" value="Genomic_DNA"/>
</dbReference>
<dbReference type="RefSeq" id="WP_344028974.1">
    <property type="nucleotide sequence ID" value="NZ_BAAAOB010000001.1"/>
</dbReference>
<evidence type="ECO:0000256" key="3">
    <source>
        <dbReference type="ARBA" id="ARBA00022692"/>
    </source>
</evidence>
<evidence type="ECO:0000313" key="10">
    <source>
        <dbReference type="EMBL" id="GAA1779493.1"/>
    </source>
</evidence>
<dbReference type="InterPro" id="IPR050107">
    <property type="entry name" value="ABC_carbohydrate_import_ATPase"/>
</dbReference>
<dbReference type="CDD" id="cd03216">
    <property type="entry name" value="ABC_Carb_Monos_I"/>
    <property type="match status" value="1"/>
</dbReference>
<feature type="transmembrane region" description="Helical" evidence="8">
    <location>
        <begin position="772"/>
        <end position="793"/>
    </location>
</feature>
<dbReference type="SUPFAM" id="SSF52540">
    <property type="entry name" value="P-loop containing nucleoside triphosphate hydrolases"/>
    <property type="match status" value="2"/>
</dbReference>
<keyword evidence="5" id="KW-0067">ATP-binding</keyword>
<dbReference type="PANTHER" id="PTHR43790:SF4">
    <property type="entry name" value="GUANOSINE IMPORT ATP-BINDING PROTEIN NUPO"/>
    <property type="match status" value="1"/>
</dbReference>
<keyword evidence="7 8" id="KW-0472">Membrane</keyword>
<keyword evidence="4" id="KW-0547">Nucleotide-binding</keyword>
<feature type="domain" description="ABC transporter" evidence="9">
    <location>
        <begin position="261"/>
        <end position="504"/>
    </location>
</feature>
<evidence type="ECO:0000256" key="5">
    <source>
        <dbReference type="ARBA" id="ARBA00022840"/>
    </source>
</evidence>
<dbReference type="PROSITE" id="PS00211">
    <property type="entry name" value="ABC_TRANSPORTER_1"/>
    <property type="match status" value="2"/>
</dbReference>
<dbReference type="CDD" id="cd03215">
    <property type="entry name" value="ABC_Carb_Monos_II"/>
    <property type="match status" value="1"/>
</dbReference>
<name>A0ABN2L8Q5_9MICO</name>
<feature type="transmembrane region" description="Helical" evidence="8">
    <location>
        <begin position="664"/>
        <end position="683"/>
    </location>
</feature>
<dbReference type="Proteomes" id="UP001500851">
    <property type="component" value="Unassembled WGS sequence"/>
</dbReference>
<proteinExistence type="predicted"/>
<evidence type="ECO:0000256" key="2">
    <source>
        <dbReference type="ARBA" id="ARBA00022475"/>
    </source>
</evidence>
<reference evidence="11" key="1">
    <citation type="journal article" date="2019" name="Int. J. Syst. Evol. Microbiol.">
        <title>The Global Catalogue of Microorganisms (GCM) 10K type strain sequencing project: providing services to taxonomists for standard genome sequencing and annotation.</title>
        <authorList>
            <consortium name="The Broad Institute Genomics Platform"/>
            <consortium name="The Broad Institute Genome Sequencing Center for Infectious Disease"/>
            <person name="Wu L."/>
            <person name="Ma J."/>
        </authorList>
    </citation>
    <scope>NUCLEOTIDE SEQUENCE [LARGE SCALE GENOMIC DNA]</scope>
    <source>
        <strain evidence="11">JCM 14736</strain>
    </source>
</reference>
<dbReference type="Gene3D" id="3.40.50.300">
    <property type="entry name" value="P-loop containing nucleotide triphosphate hydrolases"/>
    <property type="match status" value="2"/>
</dbReference>
<dbReference type="InterPro" id="IPR003439">
    <property type="entry name" value="ABC_transporter-like_ATP-bd"/>
</dbReference>
<dbReference type="InterPro" id="IPR001851">
    <property type="entry name" value="ABC_transp_permease"/>
</dbReference>
<evidence type="ECO:0000256" key="6">
    <source>
        <dbReference type="ARBA" id="ARBA00022989"/>
    </source>
</evidence>
<evidence type="ECO:0000256" key="8">
    <source>
        <dbReference type="SAM" id="Phobius"/>
    </source>
</evidence>
<feature type="domain" description="ABC transporter" evidence="9">
    <location>
        <begin position="8"/>
        <end position="244"/>
    </location>
</feature>
<evidence type="ECO:0000256" key="4">
    <source>
        <dbReference type="ARBA" id="ARBA00022741"/>
    </source>
</evidence>